<evidence type="ECO:0000313" key="7">
    <source>
        <dbReference type="Proteomes" id="UP000504611"/>
    </source>
</evidence>
<evidence type="ECO:0000259" key="6">
    <source>
        <dbReference type="PROSITE" id="PS51328"/>
    </source>
</evidence>
<dbReference type="Gene3D" id="2.60.120.200">
    <property type="match status" value="1"/>
</dbReference>
<dbReference type="InterPro" id="IPR005052">
    <property type="entry name" value="Lectin_leg"/>
</dbReference>
<dbReference type="KEGG" id="ncc:104949112"/>
<sequence>NIPSQGRLVSAATEITVCCAADAGVCVESKPLSPSQKSFPYVSLMLGNGTLSYDHDSDGRHTELGGCTAMVRNAIYDTSLLVRYSKNRLKLMVDVDGKQEWKDCADVTGFRLPPGYFFGASSATGDLSDNHDIISMKLYQLTIERSLEEEQEEEDVTVPRVDNMDQFTGWCT</sequence>
<evidence type="ECO:0000256" key="2">
    <source>
        <dbReference type="ARBA" id="ARBA00022692"/>
    </source>
</evidence>
<keyword evidence="3" id="KW-0732">Signal</keyword>
<evidence type="ECO:0000256" key="5">
    <source>
        <dbReference type="ARBA" id="ARBA00023136"/>
    </source>
</evidence>
<dbReference type="RefSeq" id="XP_010773694.1">
    <property type="nucleotide sequence ID" value="XM_010775392.1"/>
</dbReference>
<organism evidence="7 8">
    <name type="scientific">Notothenia coriiceps</name>
    <name type="common">black rockcod</name>
    <dbReference type="NCBI Taxonomy" id="8208"/>
    <lineage>
        <taxon>Eukaryota</taxon>
        <taxon>Metazoa</taxon>
        <taxon>Chordata</taxon>
        <taxon>Craniata</taxon>
        <taxon>Vertebrata</taxon>
        <taxon>Euteleostomi</taxon>
        <taxon>Actinopterygii</taxon>
        <taxon>Neopterygii</taxon>
        <taxon>Teleostei</taxon>
        <taxon>Neoteleostei</taxon>
        <taxon>Acanthomorphata</taxon>
        <taxon>Eupercaria</taxon>
        <taxon>Perciformes</taxon>
        <taxon>Notothenioidei</taxon>
        <taxon>Nototheniidae</taxon>
        <taxon>Notothenia</taxon>
    </lineage>
</organism>
<proteinExistence type="predicted"/>
<keyword evidence="7" id="KW-1185">Reference proteome</keyword>
<dbReference type="PROSITE" id="PS51328">
    <property type="entry name" value="L_LECTIN_LIKE"/>
    <property type="match status" value="1"/>
</dbReference>
<evidence type="ECO:0000256" key="1">
    <source>
        <dbReference type="ARBA" id="ARBA00004479"/>
    </source>
</evidence>
<dbReference type="PANTHER" id="PTHR12223:SF20">
    <property type="entry name" value="VIP36-LIKE PROTEIN"/>
    <property type="match status" value="1"/>
</dbReference>
<dbReference type="Proteomes" id="UP000504611">
    <property type="component" value="Unplaced"/>
</dbReference>
<dbReference type="InterPro" id="IPR051136">
    <property type="entry name" value="Intracellular_Lectin-GPT"/>
</dbReference>
<gene>
    <name evidence="8" type="primary">LOC104949112</name>
</gene>
<evidence type="ECO:0000256" key="4">
    <source>
        <dbReference type="ARBA" id="ARBA00022989"/>
    </source>
</evidence>
<dbReference type="GO" id="GO:0005789">
    <property type="term" value="C:endoplasmic reticulum membrane"/>
    <property type="evidence" value="ECO:0007669"/>
    <property type="project" value="TreeGrafter"/>
</dbReference>
<dbReference type="PANTHER" id="PTHR12223">
    <property type="entry name" value="VESICULAR MANNOSE-BINDING LECTIN"/>
    <property type="match status" value="1"/>
</dbReference>
<protein>
    <submittedName>
        <fullName evidence="8">VIP36-like protein</fullName>
    </submittedName>
</protein>
<reference evidence="8" key="1">
    <citation type="submission" date="2025-08" db="UniProtKB">
        <authorList>
            <consortium name="RefSeq"/>
        </authorList>
    </citation>
    <scope>IDENTIFICATION</scope>
    <source>
        <tissue evidence="8">Muscle</tissue>
    </source>
</reference>
<dbReference type="SUPFAM" id="SSF49899">
    <property type="entry name" value="Concanavalin A-like lectins/glucanases"/>
    <property type="match status" value="1"/>
</dbReference>
<dbReference type="GO" id="GO:0005537">
    <property type="term" value="F:D-mannose binding"/>
    <property type="evidence" value="ECO:0007669"/>
    <property type="project" value="TreeGrafter"/>
</dbReference>
<comment type="subcellular location">
    <subcellularLocation>
        <location evidence="1">Membrane</location>
        <topology evidence="1">Single-pass type I membrane protein</topology>
    </subcellularLocation>
</comment>
<evidence type="ECO:0000313" key="8">
    <source>
        <dbReference type="RefSeq" id="XP_010773694.1"/>
    </source>
</evidence>
<name>A0A6I9N6X3_9TELE</name>
<feature type="non-terminal residue" evidence="8">
    <location>
        <position position="1"/>
    </location>
</feature>
<dbReference type="InterPro" id="IPR013320">
    <property type="entry name" value="ConA-like_dom_sf"/>
</dbReference>
<dbReference type="GO" id="GO:0005793">
    <property type="term" value="C:endoplasmic reticulum-Golgi intermediate compartment"/>
    <property type="evidence" value="ECO:0007669"/>
    <property type="project" value="TreeGrafter"/>
</dbReference>
<dbReference type="OrthoDB" id="270293at2759"/>
<dbReference type="GeneID" id="104949112"/>
<dbReference type="AlphaFoldDB" id="A0A6I9N6X3"/>
<keyword evidence="4" id="KW-1133">Transmembrane helix</keyword>
<evidence type="ECO:0000256" key="3">
    <source>
        <dbReference type="ARBA" id="ARBA00022729"/>
    </source>
</evidence>
<dbReference type="Pfam" id="PF03388">
    <property type="entry name" value="Lectin_leg-like"/>
    <property type="match status" value="1"/>
</dbReference>
<dbReference type="GO" id="GO:0006888">
    <property type="term" value="P:endoplasmic reticulum to Golgi vesicle-mediated transport"/>
    <property type="evidence" value="ECO:0007669"/>
    <property type="project" value="TreeGrafter"/>
</dbReference>
<keyword evidence="5" id="KW-0472">Membrane</keyword>
<feature type="domain" description="L-type lectin-like" evidence="6">
    <location>
        <begin position="1"/>
        <end position="141"/>
    </location>
</feature>
<keyword evidence="2" id="KW-0812">Transmembrane</keyword>
<dbReference type="GO" id="GO:0030134">
    <property type="term" value="C:COPII-coated ER to Golgi transport vesicle"/>
    <property type="evidence" value="ECO:0007669"/>
    <property type="project" value="TreeGrafter"/>
</dbReference>
<accession>A0A6I9N6X3</accession>
<dbReference type="GO" id="GO:0000139">
    <property type="term" value="C:Golgi membrane"/>
    <property type="evidence" value="ECO:0007669"/>
    <property type="project" value="TreeGrafter"/>
</dbReference>